<evidence type="ECO:0000259" key="3">
    <source>
        <dbReference type="Pfam" id="PF16344"/>
    </source>
</evidence>
<dbReference type="PANTHER" id="PTHR30273:SF2">
    <property type="entry name" value="PROTEIN FECR"/>
    <property type="match status" value="1"/>
</dbReference>
<feature type="domain" description="FecR protein" evidence="2">
    <location>
        <begin position="174"/>
        <end position="265"/>
    </location>
</feature>
<evidence type="ECO:0000256" key="1">
    <source>
        <dbReference type="SAM" id="Phobius"/>
    </source>
</evidence>
<dbReference type="InterPro" id="IPR032508">
    <property type="entry name" value="FecR_C"/>
</dbReference>
<accession>A0AAU9CLF3</accession>
<dbReference type="PANTHER" id="PTHR30273">
    <property type="entry name" value="PERIPLASMIC SIGNAL SENSOR AND SIGMA FACTOR ACTIVATOR FECR-RELATED"/>
    <property type="match status" value="1"/>
</dbReference>
<evidence type="ECO:0000259" key="2">
    <source>
        <dbReference type="Pfam" id="PF04773"/>
    </source>
</evidence>
<dbReference type="Pfam" id="PF04773">
    <property type="entry name" value="FecR"/>
    <property type="match status" value="1"/>
</dbReference>
<feature type="transmembrane region" description="Helical" evidence="1">
    <location>
        <begin position="83"/>
        <end position="101"/>
    </location>
</feature>
<name>A0AAU9CLF3_9BACT</name>
<keyword evidence="1" id="KW-0472">Membrane</keyword>
<dbReference type="EMBL" id="AP025314">
    <property type="protein sequence ID" value="BDD10130.1"/>
    <property type="molecule type" value="Genomic_DNA"/>
</dbReference>
<protein>
    <recommendedName>
        <fullName evidence="6">FecR family protein</fullName>
    </recommendedName>
</protein>
<keyword evidence="1" id="KW-0812">Transmembrane</keyword>
<evidence type="ECO:0000313" key="5">
    <source>
        <dbReference type="Proteomes" id="UP001348817"/>
    </source>
</evidence>
<proteinExistence type="predicted"/>
<reference evidence="4 5" key="1">
    <citation type="submission" date="2021-12" db="EMBL/GenBank/DDBJ databases">
        <title>Genome sequencing of bacteria with rrn-lacking chromosome and rrn-plasmid.</title>
        <authorList>
            <person name="Anda M."/>
            <person name="Iwasaki W."/>
        </authorList>
    </citation>
    <scope>NUCLEOTIDE SEQUENCE [LARGE SCALE GENOMIC DNA]</scope>
    <source>
        <strain evidence="4 5">DSM 100852</strain>
    </source>
</reference>
<keyword evidence="5" id="KW-1185">Reference proteome</keyword>
<evidence type="ECO:0008006" key="6">
    <source>
        <dbReference type="Google" id="ProtNLM"/>
    </source>
</evidence>
<dbReference type="Gene3D" id="3.55.50.30">
    <property type="match status" value="1"/>
</dbReference>
<organism evidence="4 5">
    <name type="scientific">Fulvitalea axinellae</name>
    <dbReference type="NCBI Taxonomy" id="1182444"/>
    <lineage>
        <taxon>Bacteria</taxon>
        <taxon>Pseudomonadati</taxon>
        <taxon>Bacteroidota</taxon>
        <taxon>Cytophagia</taxon>
        <taxon>Cytophagales</taxon>
        <taxon>Persicobacteraceae</taxon>
        <taxon>Fulvitalea</taxon>
    </lineage>
</organism>
<gene>
    <name evidence="4" type="ORF">FUAX_25620</name>
</gene>
<keyword evidence="1" id="KW-1133">Transmembrane helix</keyword>
<dbReference type="Proteomes" id="UP001348817">
    <property type="component" value="Chromosome"/>
</dbReference>
<dbReference type="RefSeq" id="WP_338391704.1">
    <property type="nucleotide sequence ID" value="NZ_AP025314.1"/>
</dbReference>
<dbReference type="PIRSF" id="PIRSF018266">
    <property type="entry name" value="FecR"/>
    <property type="match status" value="1"/>
</dbReference>
<dbReference type="KEGG" id="fax:FUAX_25620"/>
<evidence type="ECO:0000313" key="4">
    <source>
        <dbReference type="EMBL" id="BDD10130.1"/>
    </source>
</evidence>
<dbReference type="Pfam" id="PF16344">
    <property type="entry name" value="FecR_C"/>
    <property type="match status" value="1"/>
</dbReference>
<dbReference type="InterPro" id="IPR006860">
    <property type="entry name" value="FecR"/>
</dbReference>
<dbReference type="AlphaFoldDB" id="A0AAU9CLF3"/>
<dbReference type="Gene3D" id="2.60.120.1440">
    <property type="match status" value="1"/>
</dbReference>
<dbReference type="GO" id="GO:0016989">
    <property type="term" value="F:sigma factor antagonist activity"/>
    <property type="evidence" value="ECO:0007669"/>
    <property type="project" value="TreeGrafter"/>
</dbReference>
<sequence>MEEYKIAEIKQFYDFLEGRMTKEESGDFERKLESDVRLKSHFKEIRQIWKATAENPEDGLESWKRLEAKLGTGRTKSRSIGQWIGYAASFAVLLALAYWAIPNNSGSAALSDNEGETVDPFEDLRWVTLVRAGEKFVLWGDTVLESGAVMVKGGVLYELAGENEPVQPCEVLVPKGQLFEVRLSDGSTVTLNSQTRLKYDSKFTEGERDVELAEGEAFFEIEKVEDMPFVVKADEVGIKVLGTKFNVSNYKDDKNISATLVSGKVALYAGSGKRLGMSPSDHAVYSKKGKELSVSKLENTDEYLAWMDSKLVARDMELSEVLKRLGRMHGKRVRFNGKQELSEKKTWITLDKEYGMDRSMNILSKLFKMEYLIEGDTVVVW</sequence>
<feature type="domain" description="Protein FecR C-terminal" evidence="3">
    <location>
        <begin position="310"/>
        <end position="380"/>
    </location>
</feature>
<dbReference type="InterPro" id="IPR012373">
    <property type="entry name" value="Ferrdict_sens_TM"/>
</dbReference>